<dbReference type="GO" id="GO:0000977">
    <property type="term" value="F:RNA polymerase II transcription regulatory region sequence-specific DNA binding"/>
    <property type="evidence" value="ECO:0007669"/>
    <property type="project" value="TreeGrafter"/>
</dbReference>
<evidence type="ECO:0000259" key="3">
    <source>
        <dbReference type="PROSITE" id="PS50157"/>
    </source>
</evidence>
<gene>
    <name evidence="4" type="ORF">X975_18890</name>
</gene>
<dbReference type="OMA" id="GRACPHN"/>
<feature type="compositionally biased region" description="Polar residues" evidence="2">
    <location>
        <begin position="98"/>
        <end position="118"/>
    </location>
</feature>
<dbReference type="Proteomes" id="UP000054359">
    <property type="component" value="Unassembled WGS sequence"/>
</dbReference>
<feature type="compositionally biased region" description="Low complexity" evidence="2">
    <location>
        <begin position="1123"/>
        <end position="1134"/>
    </location>
</feature>
<dbReference type="InterPro" id="IPR040373">
    <property type="entry name" value="CASZ1"/>
</dbReference>
<dbReference type="GO" id="GO:0045944">
    <property type="term" value="P:positive regulation of transcription by RNA polymerase II"/>
    <property type="evidence" value="ECO:0007669"/>
    <property type="project" value="TreeGrafter"/>
</dbReference>
<keyword evidence="1" id="KW-0479">Metal-binding</keyword>
<dbReference type="GO" id="GO:0005634">
    <property type="term" value="C:nucleus"/>
    <property type="evidence" value="ECO:0007669"/>
    <property type="project" value="TreeGrafter"/>
</dbReference>
<evidence type="ECO:0000313" key="5">
    <source>
        <dbReference type="Proteomes" id="UP000054359"/>
    </source>
</evidence>
<feature type="region of interest" description="Disordered" evidence="2">
    <location>
        <begin position="784"/>
        <end position="810"/>
    </location>
</feature>
<dbReference type="EMBL" id="KK116709">
    <property type="protein sequence ID" value="KFM68554.1"/>
    <property type="molecule type" value="Genomic_DNA"/>
</dbReference>
<dbReference type="STRING" id="407821.A0A087TTW5"/>
<dbReference type="SMART" id="SM00355">
    <property type="entry name" value="ZnF_C2H2"/>
    <property type="match status" value="12"/>
</dbReference>
<keyword evidence="1" id="KW-0862">Zinc</keyword>
<protein>
    <submittedName>
        <fullName evidence="4">Transcription factor castor</fullName>
    </submittedName>
</protein>
<feature type="region of interest" description="Disordered" evidence="2">
    <location>
        <begin position="433"/>
        <end position="465"/>
    </location>
</feature>
<feature type="region of interest" description="Disordered" evidence="2">
    <location>
        <begin position="993"/>
        <end position="1018"/>
    </location>
</feature>
<feature type="region of interest" description="Disordered" evidence="2">
    <location>
        <begin position="98"/>
        <end position="155"/>
    </location>
</feature>
<dbReference type="GO" id="GO:0000981">
    <property type="term" value="F:DNA-binding transcription factor activity, RNA polymerase II-specific"/>
    <property type="evidence" value="ECO:0007669"/>
    <property type="project" value="TreeGrafter"/>
</dbReference>
<accession>A0A087TTW5</accession>
<dbReference type="GO" id="GO:0008270">
    <property type="term" value="F:zinc ion binding"/>
    <property type="evidence" value="ECO:0007669"/>
    <property type="project" value="UniProtKB-KW"/>
</dbReference>
<feature type="region of interest" description="Disordered" evidence="2">
    <location>
        <begin position="1112"/>
        <end position="1174"/>
    </location>
</feature>
<feature type="compositionally biased region" description="Low complexity" evidence="2">
    <location>
        <begin position="119"/>
        <end position="155"/>
    </location>
</feature>
<feature type="non-terminal residue" evidence="4">
    <location>
        <position position="1442"/>
    </location>
</feature>
<feature type="compositionally biased region" description="Low complexity" evidence="2">
    <location>
        <begin position="993"/>
        <end position="1011"/>
    </location>
</feature>
<feature type="domain" description="C2H2-type" evidence="3">
    <location>
        <begin position="323"/>
        <end position="352"/>
    </location>
</feature>
<feature type="compositionally biased region" description="Low complexity" evidence="2">
    <location>
        <begin position="443"/>
        <end position="464"/>
    </location>
</feature>
<feature type="region of interest" description="Disordered" evidence="2">
    <location>
        <begin position="920"/>
        <end position="945"/>
    </location>
</feature>
<dbReference type="PROSITE" id="PS50157">
    <property type="entry name" value="ZINC_FINGER_C2H2_2"/>
    <property type="match status" value="5"/>
</dbReference>
<dbReference type="PANTHER" id="PTHR12451">
    <property type="entry name" value="TRANSCRIPTION FACTOR CASTOR PROTEIN MING -RELATED"/>
    <property type="match status" value="1"/>
</dbReference>
<dbReference type="PROSITE" id="PS00028">
    <property type="entry name" value="ZINC_FINGER_C2H2_1"/>
    <property type="match status" value="8"/>
</dbReference>
<keyword evidence="5" id="KW-1185">Reference proteome</keyword>
<keyword evidence="1" id="KW-0863">Zinc-finger</keyword>
<name>A0A087TTW5_STEMI</name>
<feature type="domain" description="C2H2-type" evidence="3">
    <location>
        <begin position="1089"/>
        <end position="1116"/>
    </location>
</feature>
<feature type="domain" description="C2H2-type" evidence="3">
    <location>
        <begin position="264"/>
        <end position="293"/>
    </location>
</feature>
<reference evidence="4 5" key="1">
    <citation type="submission" date="2013-11" db="EMBL/GenBank/DDBJ databases">
        <title>Genome sequencing of Stegodyphus mimosarum.</title>
        <authorList>
            <person name="Bechsgaard J."/>
        </authorList>
    </citation>
    <scope>NUCLEOTIDE SEQUENCE [LARGE SCALE GENOMIC DNA]</scope>
</reference>
<dbReference type="PANTHER" id="PTHR12451:SF0">
    <property type="entry name" value="ZINC FINGER PROTEIN CASTOR HOMOLOG 1"/>
    <property type="match status" value="1"/>
</dbReference>
<evidence type="ECO:0000256" key="2">
    <source>
        <dbReference type="SAM" id="MobiDB-lite"/>
    </source>
</evidence>
<feature type="compositionally biased region" description="Polar residues" evidence="2">
    <location>
        <begin position="794"/>
        <end position="804"/>
    </location>
</feature>
<feature type="domain" description="C2H2-type" evidence="3">
    <location>
        <begin position="898"/>
        <end position="927"/>
    </location>
</feature>
<dbReference type="InterPro" id="IPR013087">
    <property type="entry name" value="Znf_C2H2_type"/>
</dbReference>
<evidence type="ECO:0000256" key="1">
    <source>
        <dbReference type="PROSITE-ProRule" id="PRU00042"/>
    </source>
</evidence>
<dbReference type="OrthoDB" id="10063916at2759"/>
<feature type="domain" description="C2H2-type" evidence="3">
    <location>
        <begin position="1297"/>
        <end position="1326"/>
    </location>
</feature>
<proteinExistence type="predicted"/>
<dbReference type="GO" id="GO:0045664">
    <property type="term" value="P:regulation of neuron differentiation"/>
    <property type="evidence" value="ECO:0007669"/>
    <property type="project" value="TreeGrafter"/>
</dbReference>
<feature type="compositionally biased region" description="Acidic residues" evidence="2">
    <location>
        <begin position="1135"/>
        <end position="1147"/>
    </location>
</feature>
<sequence>MLDAMASQQLSCLASLGGYPSTSSTLQMIQQQAAHVEAMHQARLAHHFSKDSSNHFVENPWSQTADNSNVPSISQQLPNNNENLFESIRAKMMNNVSRMTSAPPNSVIPNSQLSTDNIPSIPALPSSSMSSSSPHHSASGIGSVSSTPSPVVSSSLHNSTISTSYKVDQHHKLGPVDYTRYVKRFSSATECGSSYCKDLNYREHFHCLDCNSRVFVKKEEMIRHFKWHKKRDDSLQHGFMRYSPMDDCSDRFRGCSHNRKQTHYHCLKESCDKVYISTSDVQMHANYHRKDTAIIQEGFQRFRATENCATATCLFFGQRTTHFHCRRSGCSFTFKNKADMEKHKTYHIKDEQLNKDGFKKFMKHEHCTFENCRFSRVCNHIHCIRPGCTYVLHSSGQLYSHKRKHERRDTELAYRKFKLAQSMMKTLTEAGSLSQTFLPEPPSSGESSSSPAPGSMPPTSMSSSGHFNSFISDDGSLSNCYPSKTEKKECIYSIADMNNIHGQNYVSVTNENTLTSSSCISGDNTNMPEESSAVDLSVDHAKDSEDLWKVYLTRFGANDVCQQQCEFLYKDHYHCATDNCSMTFRAKDILGVREHACNHEYQEQVTKSFYTVVEIDQNGACPPDCHYKAKEKHYHCKWENCQEVISSDDNPFRRLDHYKIHKYSRKLSAQKEHPPSSSCVTSVMDSMFRRKRGRPPKNRLIEFPMGTSHLPQAIYTSFKLPKPSELSHNFPASYGPFTSAYNAVSLLPPPPVTMMSTPSSIPQLIPVTGLGQCIFPSPNLLEIPPPPHLEKQENSPVLSSPSENQDFHEQTKPEVKEGFYIFREKMPCPDKLCTFYNQHHFHCTQPRCYYVTDRSDILLLHSKDFHDNIDIMDGFVFFDRSVDCRLQGCHSNKINRHFHCVRANCNYSFVRYSTMTVHEQKHKEQSGSSNYVPSSPKKKHFSSSAEDCQESNTFEGCSSVIKTASSDSSSLPKATVVKAAGTFYPLSAFSTSQTSSHCPQSSSNSSPGHQQYPKQVEEKNSNNDAINNIQNEVSYNQNVDATEQPLSKLLLQPGPNYRNSFQGTEKHILYSPQQSCGRPFCKLKKRDHFHCNVCNQAFSGLSRLQPHVMKHPGAPSPVPVYPPGYTKVSTSSPSPDEDELDTEDTSDLEEHCPANGPVNTGSEETKELMDEQQVSSSHQLFSWQSVSSSSSPFQPTMKCSISISSTNQIPSSSDSFYGSPQVDYGALMDASETSNKVIDLKRHFPLKLEGNSEMKKMKMAALRILKDEPIPEGYSRCRFNENCGYPLCGYREHQTHFHCMRKDCGYSFCDKTRFVQHTARHERLDTLMGGDFQQYRSTVNCGRPDCVYLNTLGAMTHKSSHFHCRKCDFVCTDTNKVVAHRRQHAKMDSIYAAGFEKYTQFQSCNISNCNHNQKQTHYHCLKCQHAVLGLSQMSSHKYRHMD</sequence>
<evidence type="ECO:0000313" key="4">
    <source>
        <dbReference type="EMBL" id="KFM68554.1"/>
    </source>
</evidence>
<organism evidence="4 5">
    <name type="scientific">Stegodyphus mimosarum</name>
    <name type="common">African social velvet spider</name>
    <dbReference type="NCBI Taxonomy" id="407821"/>
    <lineage>
        <taxon>Eukaryota</taxon>
        <taxon>Metazoa</taxon>
        <taxon>Ecdysozoa</taxon>
        <taxon>Arthropoda</taxon>
        <taxon>Chelicerata</taxon>
        <taxon>Arachnida</taxon>
        <taxon>Araneae</taxon>
        <taxon>Araneomorphae</taxon>
        <taxon>Entelegynae</taxon>
        <taxon>Eresoidea</taxon>
        <taxon>Eresidae</taxon>
        <taxon>Stegodyphus</taxon>
    </lineage>
</organism>